<dbReference type="EMBL" id="OU963863">
    <property type="protein sequence ID" value="CAH0385532.1"/>
    <property type="molecule type" value="Genomic_DNA"/>
</dbReference>
<proteinExistence type="predicted"/>
<keyword evidence="3" id="KW-1185">Reference proteome</keyword>
<evidence type="ECO:0000256" key="1">
    <source>
        <dbReference type="SAM" id="MobiDB-lite"/>
    </source>
</evidence>
<protein>
    <submittedName>
        <fullName evidence="2">Uncharacterized protein</fullName>
    </submittedName>
</protein>
<reference evidence="2" key="1">
    <citation type="submission" date="2021-12" db="EMBL/GenBank/DDBJ databases">
        <authorList>
            <person name="King R."/>
        </authorList>
    </citation>
    <scope>NUCLEOTIDE SEQUENCE</scope>
</reference>
<evidence type="ECO:0000313" key="2">
    <source>
        <dbReference type="EMBL" id="CAH0385532.1"/>
    </source>
</evidence>
<accession>A0A9P0A6Y8</accession>
<dbReference type="Proteomes" id="UP001152759">
    <property type="component" value="Chromosome 2"/>
</dbReference>
<sequence>MLLATAIYSDLQARIARITEHSDIPTHNTPAFAPQHIHDGDGRSVHDASSGKVGEPAERGTGAKLRDTIATEQRFFPSFSPIFSSPPLGHSRPQAFHQEPTFRQPEYTLRDLPFAYSASASAAETDNNVLGSGNFGVIRGGTYYTEDRDREREEAEYSVDQDLFPFYSGNNGHGRPSLYSSNPPANFRHGPPNSGADFFANFRDFADITAPTKSSYSEYYVVYVNQNSTKDESSHAPLLPPGAAVPKNIIEQLNTMDETPTKVSKVKQKLFAHQQQEAKKDQANKSKLHRPPKETNEPLLALS</sequence>
<organism evidence="2 3">
    <name type="scientific">Bemisia tabaci</name>
    <name type="common">Sweetpotato whitefly</name>
    <name type="synonym">Aleurodes tabaci</name>
    <dbReference type="NCBI Taxonomy" id="7038"/>
    <lineage>
        <taxon>Eukaryota</taxon>
        <taxon>Metazoa</taxon>
        <taxon>Ecdysozoa</taxon>
        <taxon>Arthropoda</taxon>
        <taxon>Hexapoda</taxon>
        <taxon>Insecta</taxon>
        <taxon>Pterygota</taxon>
        <taxon>Neoptera</taxon>
        <taxon>Paraneoptera</taxon>
        <taxon>Hemiptera</taxon>
        <taxon>Sternorrhyncha</taxon>
        <taxon>Aleyrodoidea</taxon>
        <taxon>Aleyrodidae</taxon>
        <taxon>Aleyrodinae</taxon>
        <taxon>Bemisia</taxon>
    </lineage>
</organism>
<evidence type="ECO:0000313" key="3">
    <source>
        <dbReference type="Proteomes" id="UP001152759"/>
    </source>
</evidence>
<dbReference type="AlphaFoldDB" id="A0A9P0A6Y8"/>
<name>A0A9P0A6Y8_BEMTA</name>
<feature type="region of interest" description="Disordered" evidence="1">
    <location>
        <begin position="256"/>
        <end position="303"/>
    </location>
</feature>
<gene>
    <name evidence="2" type="ORF">BEMITA_LOCUS4751</name>
</gene>